<keyword evidence="9" id="KW-0249">Electron transport</keyword>
<keyword evidence="8" id="KW-0999">Mitochondrion inner membrane</keyword>
<protein>
    <recommendedName>
        <fullName evidence="5">NADH dehydrogenase [ubiquinone] 1 beta subcomplex subunit 7</fullName>
    </recommendedName>
</protein>
<evidence type="ECO:0000256" key="7">
    <source>
        <dbReference type="ARBA" id="ARBA00022660"/>
    </source>
</evidence>
<evidence type="ECO:0000256" key="12">
    <source>
        <dbReference type="ARBA" id="ARBA00023157"/>
    </source>
</evidence>
<dbReference type="EMBL" id="OE841546">
    <property type="protein sequence ID" value="CAD7596230.1"/>
    <property type="molecule type" value="Genomic_DNA"/>
</dbReference>
<evidence type="ECO:0000256" key="8">
    <source>
        <dbReference type="ARBA" id="ARBA00022792"/>
    </source>
</evidence>
<keyword evidence="7" id="KW-0679">Respiratory chain</keyword>
<evidence type="ECO:0000256" key="3">
    <source>
        <dbReference type="ARBA" id="ARBA00004637"/>
    </source>
</evidence>
<dbReference type="Pfam" id="PF05676">
    <property type="entry name" value="NDUF_B7"/>
    <property type="match status" value="1"/>
</dbReference>
<evidence type="ECO:0000256" key="11">
    <source>
        <dbReference type="ARBA" id="ARBA00023136"/>
    </source>
</evidence>
<evidence type="ECO:0000256" key="5">
    <source>
        <dbReference type="ARBA" id="ARBA00018677"/>
    </source>
</evidence>
<keyword evidence="12" id="KW-1015">Disulfide bond</keyword>
<keyword evidence="6" id="KW-0813">Transport</keyword>
<organism evidence="13">
    <name type="scientific">Timema genevievae</name>
    <name type="common">Walking stick</name>
    <dbReference type="NCBI Taxonomy" id="629358"/>
    <lineage>
        <taxon>Eukaryota</taxon>
        <taxon>Metazoa</taxon>
        <taxon>Ecdysozoa</taxon>
        <taxon>Arthropoda</taxon>
        <taxon>Hexapoda</taxon>
        <taxon>Insecta</taxon>
        <taxon>Pterygota</taxon>
        <taxon>Neoptera</taxon>
        <taxon>Polyneoptera</taxon>
        <taxon>Phasmatodea</taxon>
        <taxon>Timematodea</taxon>
        <taxon>Timematoidea</taxon>
        <taxon>Timematidae</taxon>
        <taxon>Timema</taxon>
    </lineage>
</organism>
<reference evidence="13" key="1">
    <citation type="submission" date="2020-11" db="EMBL/GenBank/DDBJ databases">
        <authorList>
            <person name="Tran Van P."/>
        </authorList>
    </citation>
    <scope>NUCLEOTIDE SEQUENCE</scope>
</reference>
<dbReference type="AlphaFoldDB" id="A0A7R9PM81"/>
<proteinExistence type="inferred from homology"/>
<dbReference type="PANTHER" id="PTHR20900:SF0">
    <property type="entry name" value="NADH DEHYDROGENASE [UBIQUINONE] 1 BETA SUBCOMPLEX SUBUNIT 7"/>
    <property type="match status" value="1"/>
</dbReference>
<comment type="function">
    <text evidence="1">Accessory subunit of the mitochondrial membrane respiratory chain NADH dehydrogenase (Complex I), that is believed not to be involved in catalysis. Complex I functions in the transfer of electrons from NADH to the respiratory chain. The immediate electron acceptor for the enzyme is believed to be ubiquinone.</text>
</comment>
<evidence type="ECO:0000256" key="1">
    <source>
        <dbReference type="ARBA" id="ARBA00003195"/>
    </source>
</evidence>
<evidence type="ECO:0000313" key="13">
    <source>
        <dbReference type="EMBL" id="CAD7596230.1"/>
    </source>
</evidence>
<comment type="similarity">
    <text evidence="4">Belongs to the complex I NDUFB7 subunit family.</text>
</comment>
<comment type="subcellular location">
    <subcellularLocation>
        <location evidence="3">Mitochondrion inner membrane</location>
        <topology evidence="3">Peripheral membrane protein</topology>
    </subcellularLocation>
    <subcellularLocation>
        <location evidence="2">Mitochondrion intermembrane space</location>
    </subcellularLocation>
</comment>
<evidence type="ECO:0000256" key="6">
    <source>
        <dbReference type="ARBA" id="ARBA00022448"/>
    </source>
</evidence>
<gene>
    <name evidence="13" type="ORF">TGEB3V08_LOCUS6326</name>
</gene>
<dbReference type="GO" id="GO:0005743">
    <property type="term" value="C:mitochondrial inner membrane"/>
    <property type="evidence" value="ECO:0007669"/>
    <property type="project" value="UniProtKB-SubCell"/>
</dbReference>
<keyword evidence="10" id="KW-0496">Mitochondrion</keyword>
<accession>A0A7R9PM81</accession>
<dbReference type="PANTHER" id="PTHR20900">
    <property type="entry name" value="NADH:UBIQUINONE OXIDOREDUCTASE B18-LIKE SUBUNIT"/>
    <property type="match status" value="1"/>
</dbReference>
<evidence type="ECO:0000256" key="10">
    <source>
        <dbReference type="ARBA" id="ARBA00023128"/>
    </source>
</evidence>
<sequence>MLTLKEFLRRPEYSSNPLFHNGNKTRSEVTDRFQSSIRPRAADAIIAVAGVIGSARLSTRTAFFNAELLSDCPPVFANTIPGQSILGNPWSRANAASSTSLQAVDDTAFTHIWQPCNKQTIYNTRKLECRSSVRRTDHPYSDARLDTLVAAVVGEQRHEQLCSYTHRPLQPFAKARLHLLATEFSALLLSTRLERNSRKTAPQVPQPALHPCQEVKEGKLLTESRGRGAPTRLHPPVKERQLDYTPLIFEYLIAVNMMPSGFNLRELKIVAVLRARVVNSNIVCTSHEMIATEEQMQSAKLPLEARGYCAHKLLEYQSCRADVWPWAAKCHHERHNYLNCEYEE</sequence>
<evidence type="ECO:0000256" key="2">
    <source>
        <dbReference type="ARBA" id="ARBA00004569"/>
    </source>
</evidence>
<dbReference type="GO" id="GO:0005758">
    <property type="term" value="C:mitochondrial intermembrane space"/>
    <property type="evidence" value="ECO:0007669"/>
    <property type="project" value="UniProtKB-SubCell"/>
</dbReference>
<dbReference type="InterPro" id="IPR008698">
    <property type="entry name" value="NDUB7"/>
</dbReference>
<keyword evidence="11" id="KW-0472">Membrane</keyword>
<evidence type="ECO:0000256" key="4">
    <source>
        <dbReference type="ARBA" id="ARBA00008006"/>
    </source>
</evidence>
<evidence type="ECO:0000256" key="9">
    <source>
        <dbReference type="ARBA" id="ARBA00022982"/>
    </source>
</evidence>
<name>A0A7R9PM81_TIMGE</name>